<gene>
    <name evidence="1" type="ORF">VKT23_002647</name>
</gene>
<dbReference type="EMBL" id="JBANRG010000002">
    <property type="protein sequence ID" value="KAK7471239.1"/>
    <property type="molecule type" value="Genomic_DNA"/>
</dbReference>
<dbReference type="Proteomes" id="UP001498398">
    <property type="component" value="Unassembled WGS sequence"/>
</dbReference>
<protein>
    <submittedName>
        <fullName evidence="1">Uncharacterized protein</fullName>
    </submittedName>
</protein>
<sequence length="124" mass="13595">MSCCLIQDQTFPNLRTIVHAPIRIVESASPRENQLDWIGELGAPYYRSSNVVDGIFAGGRVAKITSKSRIAMRAMPMLPAEATETMSDISRGSRASLSPYSMVSTMSTCTVSWNEQMQTQAFGV</sequence>
<evidence type="ECO:0000313" key="2">
    <source>
        <dbReference type="Proteomes" id="UP001498398"/>
    </source>
</evidence>
<proteinExistence type="predicted"/>
<accession>A0ABR1K316</accession>
<name>A0ABR1K316_9AGAR</name>
<evidence type="ECO:0000313" key="1">
    <source>
        <dbReference type="EMBL" id="KAK7471239.1"/>
    </source>
</evidence>
<comment type="caution">
    <text evidence="1">The sequence shown here is derived from an EMBL/GenBank/DDBJ whole genome shotgun (WGS) entry which is preliminary data.</text>
</comment>
<keyword evidence="2" id="KW-1185">Reference proteome</keyword>
<organism evidence="1 2">
    <name type="scientific">Marasmiellus scandens</name>
    <dbReference type="NCBI Taxonomy" id="2682957"/>
    <lineage>
        <taxon>Eukaryota</taxon>
        <taxon>Fungi</taxon>
        <taxon>Dikarya</taxon>
        <taxon>Basidiomycota</taxon>
        <taxon>Agaricomycotina</taxon>
        <taxon>Agaricomycetes</taxon>
        <taxon>Agaricomycetidae</taxon>
        <taxon>Agaricales</taxon>
        <taxon>Marasmiineae</taxon>
        <taxon>Omphalotaceae</taxon>
        <taxon>Marasmiellus</taxon>
    </lineage>
</organism>
<reference evidence="1 2" key="1">
    <citation type="submission" date="2024-01" db="EMBL/GenBank/DDBJ databases">
        <title>A draft genome for the cacao thread blight pathogen Marasmiellus scandens.</title>
        <authorList>
            <person name="Baruah I.K."/>
            <person name="Leung J."/>
            <person name="Bukari Y."/>
            <person name="Amoako-Attah I."/>
            <person name="Meinhardt L.W."/>
            <person name="Bailey B.A."/>
            <person name="Cohen S.P."/>
        </authorList>
    </citation>
    <scope>NUCLEOTIDE SEQUENCE [LARGE SCALE GENOMIC DNA]</scope>
    <source>
        <strain evidence="1 2">GH-19</strain>
    </source>
</reference>